<dbReference type="Gene3D" id="3.30.1150.10">
    <property type="match status" value="1"/>
</dbReference>
<name>A0A290XCU2_9GAMM</name>
<evidence type="ECO:0000313" key="2">
    <source>
        <dbReference type="Proteomes" id="UP000218968"/>
    </source>
</evidence>
<dbReference type="EMBL" id="CP023406">
    <property type="protein sequence ID" value="ATD66756.1"/>
    <property type="molecule type" value="Genomic_DNA"/>
</dbReference>
<reference evidence="2" key="1">
    <citation type="submission" date="2017-09" db="EMBL/GenBank/DDBJ databases">
        <title>Luteimonas liuhanmingii sp.nov., isolated from the intestinal contents of Tibetan Plateau Pika in Yushu, Qinghai Province, China.</title>
        <authorList>
            <person name="Gui Z."/>
        </authorList>
    </citation>
    <scope>NUCLEOTIDE SEQUENCE [LARGE SCALE GENOMIC DNA]</scope>
    <source>
        <strain evidence="2">100111</strain>
    </source>
</reference>
<protein>
    <submittedName>
        <fullName evidence="1">Protein tonB</fullName>
    </submittedName>
</protein>
<proteinExistence type="predicted"/>
<dbReference type="Proteomes" id="UP000218968">
    <property type="component" value="Chromosome"/>
</dbReference>
<organism evidence="1 2">
    <name type="scientific">Luteimonas chenhongjianii</name>
    <dbReference type="NCBI Taxonomy" id="2006110"/>
    <lineage>
        <taxon>Bacteria</taxon>
        <taxon>Pseudomonadati</taxon>
        <taxon>Pseudomonadota</taxon>
        <taxon>Gammaproteobacteria</taxon>
        <taxon>Lysobacterales</taxon>
        <taxon>Lysobacteraceae</taxon>
        <taxon>Luteimonas</taxon>
    </lineage>
</organism>
<gene>
    <name evidence="1" type="ORF">CNR27_04265</name>
</gene>
<dbReference type="KEGG" id="lum:CNR27_04265"/>
<accession>A0A290XCU2</accession>
<evidence type="ECO:0000313" key="1">
    <source>
        <dbReference type="EMBL" id="ATD66756.1"/>
    </source>
</evidence>
<keyword evidence="2" id="KW-1185">Reference proteome</keyword>
<dbReference type="SUPFAM" id="SSF74653">
    <property type="entry name" value="TolA/TonB C-terminal domain"/>
    <property type="match status" value="1"/>
</dbReference>
<sequence length="281" mass="30385">MLGIAFLAAAAPVADAQNARQARQQVEASMLVTGHVDIDRDGRVSAHVLDRPDKLPPYVIDLVERALPALRFEPILVDGAPVLARAKMSIRLVAKPTGDGDGNMQLRIAGAHFGEEYSDSDRTSVRRSNLRPPRYPMNIAQIGGKGTVYLLVQVGRDGRPMDVVAEQVNLTAVGSAREMEMIRTALAKTAVDNARKHWVFTPPDAGEAAGRDYWVVRVPVDFRLDNSGETAHGKWIAYHPGPVQRPAWAAPAPLGFSPDTLVAGGMTPESSRFKLLTALEG</sequence>
<dbReference type="AlphaFoldDB" id="A0A290XCU2"/>